<name>A0A3P6QRG6_DIBLA</name>
<proteinExistence type="predicted"/>
<dbReference type="AlphaFoldDB" id="A0A3P6QRG6"/>
<organism evidence="2 3">
    <name type="scientific">Dibothriocephalus latus</name>
    <name type="common">Fish tapeworm</name>
    <name type="synonym">Diphyllobothrium latum</name>
    <dbReference type="NCBI Taxonomy" id="60516"/>
    <lineage>
        <taxon>Eukaryota</taxon>
        <taxon>Metazoa</taxon>
        <taxon>Spiralia</taxon>
        <taxon>Lophotrochozoa</taxon>
        <taxon>Platyhelminthes</taxon>
        <taxon>Cestoda</taxon>
        <taxon>Eucestoda</taxon>
        <taxon>Diphyllobothriidea</taxon>
        <taxon>Diphyllobothriidae</taxon>
        <taxon>Dibothriocephalus</taxon>
    </lineage>
</organism>
<evidence type="ECO:0000313" key="2">
    <source>
        <dbReference type="EMBL" id="VDK53002.1"/>
    </source>
</evidence>
<evidence type="ECO:0000256" key="1">
    <source>
        <dbReference type="SAM" id="MobiDB-lite"/>
    </source>
</evidence>
<accession>A0A3P6QRG6</accession>
<dbReference type="EMBL" id="UYRU01017630">
    <property type="protein sequence ID" value="VDK53002.1"/>
    <property type="molecule type" value="Genomic_DNA"/>
</dbReference>
<dbReference type="Proteomes" id="UP000281553">
    <property type="component" value="Unassembled WGS sequence"/>
</dbReference>
<reference evidence="2 3" key="1">
    <citation type="submission" date="2018-11" db="EMBL/GenBank/DDBJ databases">
        <authorList>
            <consortium name="Pathogen Informatics"/>
        </authorList>
    </citation>
    <scope>NUCLEOTIDE SEQUENCE [LARGE SCALE GENOMIC DNA]</scope>
</reference>
<sequence length="96" mass="10651">MHGSTEYPGLEDTNDYDDRGPGSGKGSSGDYCYMPADEIRSTVTRNADGFMPSSKEFRVTAEVEGKSEILGCLIKYHRSIFYAKFSVLRVVAKKMP</sequence>
<evidence type="ECO:0000313" key="3">
    <source>
        <dbReference type="Proteomes" id="UP000281553"/>
    </source>
</evidence>
<protein>
    <submittedName>
        <fullName evidence="2">Uncharacterized protein</fullName>
    </submittedName>
</protein>
<keyword evidence="3" id="KW-1185">Reference proteome</keyword>
<gene>
    <name evidence="2" type="ORF">DILT_LOCUS1945</name>
</gene>
<feature type="region of interest" description="Disordered" evidence="1">
    <location>
        <begin position="1"/>
        <end position="32"/>
    </location>
</feature>